<name>A0A917UKS7_9ACTN</name>
<dbReference type="Proteomes" id="UP000625682">
    <property type="component" value="Unassembled WGS sequence"/>
</dbReference>
<reference evidence="1" key="2">
    <citation type="submission" date="2020-09" db="EMBL/GenBank/DDBJ databases">
        <authorList>
            <person name="Sun Q."/>
            <person name="Zhou Y."/>
        </authorList>
    </citation>
    <scope>NUCLEOTIDE SEQUENCE</scope>
    <source>
        <strain evidence="1">CGMCC 4.7272</strain>
    </source>
</reference>
<evidence type="ECO:0000313" key="1">
    <source>
        <dbReference type="EMBL" id="GGJ64758.1"/>
    </source>
</evidence>
<proteinExistence type="predicted"/>
<dbReference type="AlphaFoldDB" id="A0A917UKS7"/>
<sequence length="101" mass="11142">MPPAPWIPTARAWEPPTPHLVRCPDWARADAEGAEDPEVAGFAQVLRPQERASRVVLHFGRPCGHEVVTLLAVTGRRLPRRQSQCDLSNELLKACQGREGG</sequence>
<reference evidence="1" key="1">
    <citation type="journal article" date="2014" name="Int. J. Syst. Evol. Microbiol.">
        <title>Complete genome sequence of Corynebacterium casei LMG S-19264T (=DSM 44701T), isolated from a smear-ripened cheese.</title>
        <authorList>
            <consortium name="US DOE Joint Genome Institute (JGI-PGF)"/>
            <person name="Walter F."/>
            <person name="Albersmeier A."/>
            <person name="Kalinowski J."/>
            <person name="Ruckert C."/>
        </authorList>
    </citation>
    <scope>NUCLEOTIDE SEQUENCE</scope>
    <source>
        <strain evidence="1">CGMCC 4.7272</strain>
    </source>
</reference>
<organism evidence="1 2">
    <name type="scientific">Streptomyces lacrimifluminis</name>
    <dbReference type="NCBI Taxonomy" id="1500077"/>
    <lineage>
        <taxon>Bacteria</taxon>
        <taxon>Bacillati</taxon>
        <taxon>Actinomycetota</taxon>
        <taxon>Actinomycetes</taxon>
        <taxon>Kitasatosporales</taxon>
        <taxon>Streptomycetaceae</taxon>
        <taxon>Streptomyces</taxon>
    </lineage>
</organism>
<gene>
    <name evidence="1" type="ORF">GCM10012282_72370</name>
</gene>
<keyword evidence="2" id="KW-1185">Reference proteome</keyword>
<evidence type="ECO:0000313" key="2">
    <source>
        <dbReference type="Proteomes" id="UP000625682"/>
    </source>
</evidence>
<dbReference type="EMBL" id="BMMU01000038">
    <property type="protein sequence ID" value="GGJ64758.1"/>
    <property type="molecule type" value="Genomic_DNA"/>
</dbReference>
<protein>
    <submittedName>
        <fullName evidence="1">Uncharacterized protein</fullName>
    </submittedName>
</protein>
<comment type="caution">
    <text evidence="1">The sequence shown here is derived from an EMBL/GenBank/DDBJ whole genome shotgun (WGS) entry which is preliminary data.</text>
</comment>
<accession>A0A917UKS7</accession>